<dbReference type="AlphaFoldDB" id="A0AAW1L5M2"/>
<dbReference type="Proteomes" id="UP001458880">
    <property type="component" value="Unassembled WGS sequence"/>
</dbReference>
<protein>
    <submittedName>
        <fullName evidence="1">Uncharacterized protein</fullName>
    </submittedName>
</protein>
<organism evidence="1 2">
    <name type="scientific">Popillia japonica</name>
    <name type="common">Japanese beetle</name>
    <dbReference type="NCBI Taxonomy" id="7064"/>
    <lineage>
        <taxon>Eukaryota</taxon>
        <taxon>Metazoa</taxon>
        <taxon>Ecdysozoa</taxon>
        <taxon>Arthropoda</taxon>
        <taxon>Hexapoda</taxon>
        <taxon>Insecta</taxon>
        <taxon>Pterygota</taxon>
        <taxon>Neoptera</taxon>
        <taxon>Endopterygota</taxon>
        <taxon>Coleoptera</taxon>
        <taxon>Polyphaga</taxon>
        <taxon>Scarabaeiformia</taxon>
        <taxon>Scarabaeidae</taxon>
        <taxon>Rutelinae</taxon>
        <taxon>Popillia</taxon>
    </lineage>
</organism>
<evidence type="ECO:0000313" key="2">
    <source>
        <dbReference type="Proteomes" id="UP001458880"/>
    </source>
</evidence>
<comment type="caution">
    <text evidence="1">The sequence shown here is derived from an EMBL/GenBank/DDBJ whole genome shotgun (WGS) entry which is preliminary data.</text>
</comment>
<dbReference type="EMBL" id="JASPKY010000166">
    <property type="protein sequence ID" value="KAK9728892.1"/>
    <property type="molecule type" value="Genomic_DNA"/>
</dbReference>
<proteinExistence type="predicted"/>
<name>A0AAW1L5M2_POPJA</name>
<evidence type="ECO:0000313" key="1">
    <source>
        <dbReference type="EMBL" id="KAK9728892.1"/>
    </source>
</evidence>
<gene>
    <name evidence="1" type="ORF">QE152_g17028</name>
</gene>
<keyword evidence="2" id="KW-1185">Reference proteome</keyword>
<sequence>MKRKSIINSKVEKVYMNNDTAERADKVFINDDLIREEREIQRRIRCMAKEEKGKEKTVKIGCFKLVVDGQTWKRNRRRRTLEKMGETNEGKLARSKGEVVKIFKLLEGKPREYGLTINEIKTKYMVMEDTIKEQLADLVNECGNRGYNIEKTEQIEYLGVTVTYKGDGEKELEKRLIKGKGLYLAKEHPQLLYFTWVVVEKSANIKSGFCKA</sequence>
<accession>A0AAW1L5M2</accession>
<reference evidence="1 2" key="1">
    <citation type="journal article" date="2024" name="BMC Genomics">
        <title>De novo assembly and annotation of Popillia japonica's genome with initial clues to its potential as an invasive pest.</title>
        <authorList>
            <person name="Cucini C."/>
            <person name="Boschi S."/>
            <person name="Funari R."/>
            <person name="Cardaioli E."/>
            <person name="Iannotti N."/>
            <person name="Marturano G."/>
            <person name="Paoli F."/>
            <person name="Bruttini M."/>
            <person name="Carapelli A."/>
            <person name="Frati F."/>
            <person name="Nardi F."/>
        </authorList>
    </citation>
    <scope>NUCLEOTIDE SEQUENCE [LARGE SCALE GENOMIC DNA]</scope>
    <source>
        <strain evidence="1">DMR45628</strain>
    </source>
</reference>